<sequence>MKIVLCFLFLFFTGCSSYKAEAKIDNITMLQTIWNSKSLSLALDKIQGLHKVGEGDDYETFGTDKKVGIFSLAINVSKKDKKIISIRTPLDKGNDIPSNIIKTKLATDDWKTYEHPINGIDAIKLDVTEYSEKLEVGFAYDKLDKEKKTRMIYWGGNFKRIQTIL</sequence>
<name>A0ABU5VVD2_9BACT</name>
<reference evidence="2 3" key="1">
    <citation type="submission" date="2023-11" db="EMBL/GenBank/DDBJ databases">
        <title>A Novel Polar Bacteriovorax (B. antarcticus) Isolated from the Biocrust in Antarctica.</title>
        <authorList>
            <person name="Mun W."/>
            <person name="Choi S.Y."/>
            <person name="Mitchell R.J."/>
        </authorList>
    </citation>
    <scope>NUCLEOTIDE SEQUENCE [LARGE SCALE GENOMIC DNA]</scope>
    <source>
        <strain evidence="2 3">PP10</strain>
    </source>
</reference>
<keyword evidence="3" id="KW-1185">Reference proteome</keyword>
<evidence type="ECO:0000256" key="1">
    <source>
        <dbReference type="SAM" id="SignalP"/>
    </source>
</evidence>
<accession>A0ABU5VVD2</accession>
<dbReference type="EMBL" id="JAYGJQ010000002">
    <property type="protein sequence ID" value="MEA9357007.1"/>
    <property type="molecule type" value="Genomic_DNA"/>
</dbReference>
<proteinExistence type="predicted"/>
<gene>
    <name evidence="2" type="ORF">SHI21_12350</name>
</gene>
<dbReference type="RefSeq" id="WP_323576901.1">
    <property type="nucleotide sequence ID" value="NZ_JAYGJQ010000002.1"/>
</dbReference>
<feature type="signal peptide" evidence="1">
    <location>
        <begin position="1"/>
        <end position="22"/>
    </location>
</feature>
<evidence type="ECO:0000313" key="2">
    <source>
        <dbReference type="EMBL" id="MEA9357007.1"/>
    </source>
</evidence>
<feature type="chain" id="PRO_5046119129" description="Lipoprotein" evidence="1">
    <location>
        <begin position="23"/>
        <end position="165"/>
    </location>
</feature>
<evidence type="ECO:0008006" key="4">
    <source>
        <dbReference type="Google" id="ProtNLM"/>
    </source>
</evidence>
<comment type="caution">
    <text evidence="2">The sequence shown here is derived from an EMBL/GenBank/DDBJ whole genome shotgun (WGS) entry which is preliminary data.</text>
</comment>
<dbReference type="Proteomes" id="UP001302274">
    <property type="component" value="Unassembled WGS sequence"/>
</dbReference>
<protein>
    <recommendedName>
        <fullName evidence="4">Lipoprotein</fullName>
    </recommendedName>
</protein>
<evidence type="ECO:0000313" key="3">
    <source>
        <dbReference type="Proteomes" id="UP001302274"/>
    </source>
</evidence>
<organism evidence="2 3">
    <name type="scientific">Bacteriovorax antarcticus</name>
    <dbReference type="NCBI Taxonomy" id="3088717"/>
    <lineage>
        <taxon>Bacteria</taxon>
        <taxon>Pseudomonadati</taxon>
        <taxon>Bdellovibrionota</taxon>
        <taxon>Bacteriovoracia</taxon>
        <taxon>Bacteriovoracales</taxon>
        <taxon>Bacteriovoracaceae</taxon>
        <taxon>Bacteriovorax</taxon>
    </lineage>
</organism>
<keyword evidence="1" id="KW-0732">Signal</keyword>
<dbReference type="PROSITE" id="PS51257">
    <property type="entry name" value="PROKAR_LIPOPROTEIN"/>
    <property type="match status" value="1"/>
</dbReference>